<sequence>MNIFKSKLLWFTPLAILALLIVFALAFYPTFNPKPKDLPIAVVNNDKGTTIQSNKVNIGKKIEDKLLDSNSNKIKWVKVDKEADLKKDSTMKNIMGQSYLIKTFLKML</sequence>
<evidence type="ECO:0000313" key="2">
    <source>
        <dbReference type="Proteomes" id="UP000255425"/>
    </source>
</evidence>
<dbReference type="EMBL" id="UHDZ01000001">
    <property type="protein sequence ID" value="SUM68928.1"/>
    <property type="molecule type" value="Genomic_DNA"/>
</dbReference>
<protein>
    <submittedName>
        <fullName evidence="1">Phage infection protein</fullName>
    </submittedName>
</protein>
<organism evidence="1 2">
    <name type="scientific">Staphylococcus saccharolyticus</name>
    <dbReference type="NCBI Taxonomy" id="33028"/>
    <lineage>
        <taxon>Bacteria</taxon>
        <taxon>Bacillati</taxon>
        <taxon>Bacillota</taxon>
        <taxon>Bacilli</taxon>
        <taxon>Bacillales</taxon>
        <taxon>Staphylococcaceae</taxon>
        <taxon>Staphylococcus</taxon>
    </lineage>
</organism>
<gene>
    <name evidence="1" type="ORF">NCTC11807_00679</name>
</gene>
<dbReference type="AlphaFoldDB" id="A0A380H2N6"/>
<proteinExistence type="predicted"/>
<reference evidence="1 2" key="1">
    <citation type="submission" date="2018-06" db="EMBL/GenBank/DDBJ databases">
        <authorList>
            <consortium name="Pathogen Informatics"/>
            <person name="Doyle S."/>
        </authorList>
    </citation>
    <scope>NUCLEOTIDE SEQUENCE [LARGE SCALE GENOMIC DNA]</scope>
    <source>
        <strain evidence="1 2">NCTC11807</strain>
    </source>
</reference>
<dbReference type="Proteomes" id="UP000255425">
    <property type="component" value="Unassembled WGS sequence"/>
</dbReference>
<accession>A0A380H2N6</accession>
<keyword evidence="2" id="KW-1185">Reference proteome</keyword>
<name>A0A380H2N6_9STAP</name>
<evidence type="ECO:0000313" key="1">
    <source>
        <dbReference type="EMBL" id="SUM68928.1"/>
    </source>
</evidence>